<reference evidence="1" key="1">
    <citation type="journal article" date="2013" name="PLoS ONE">
        <title>Direct detection of alternative open reading frames translation products in human significantly expands the proteome.</title>
        <authorList>
            <person name="Vanderperre B."/>
            <person name="Lucier J.-F."/>
            <person name="Motard J."/>
            <person name="Tremblay G."/>
            <person name="Vanderperre S."/>
            <person name="Wisztorski M."/>
            <person name="Salzet M."/>
            <person name="Boisvert F.-M."/>
            <person name="Roucou X."/>
        </authorList>
    </citation>
    <scope>NUCLEOTIDE SEQUENCE</scope>
</reference>
<proteinExistence type="predicted"/>
<evidence type="ECO:0000313" key="1">
    <source>
        <dbReference type="EMBL" id="CCQ43324.1"/>
    </source>
</evidence>
<name>L8E884_HUMAN</name>
<dbReference type="OrthoDB" id="8061355at2759"/>
<accession>L8E884</accession>
<dbReference type="ChiTaRS" id="ABCA1">
    <property type="organism name" value="human"/>
</dbReference>
<sequence>MNNMNAIFQIKPCPLQEHFLGFRGLSVMPTTPVSVTRLLGRLPELLETLTNPLWLACSQMLGGFFYTARKTPA</sequence>
<dbReference type="EMBL" id="HF583827">
    <property type="protein sequence ID" value="CCQ43324.1"/>
    <property type="molecule type" value="Genomic_DNA"/>
</dbReference>
<dbReference type="AlphaFoldDB" id="L8E884"/>
<gene>
    <name evidence="1" type="primary">ABCA1</name>
</gene>
<protein>
    <submittedName>
        <fullName evidence="1">Alternative protein ABCA1</fullName>
    </submittedName>
</protein>
<organism evidence="1">
    <name type="scientific">Homo sapiens</name>
    <name type="common">Human</name>
    <dbReference type="NCBI Taxonomy" id="9606"/>
    <lineage>
        <taxon>Eukaryota</taxon>
        <taxon>Metazoa</taxon>
        <taxon>Chordata</taxon>
        <taxon>Craniata</taxon>
        <taxon>Vertebrata</taxon>
        <taxon>Euteleostomi</taxon>
        <taxon>Mammalia</taxon>
        <taxon>Eutheria</taxon>
        <taxon>Euarchontoglires</taxon>
        <taxon>Primates</taxon>
        <taxon>Haplorrhini</taxon>
        <taxon>Catarrhini</taxon>
        <taxon>Hominidae</taxon>
        <taxon>Homo</taxon>
    </lineage>
</organism>